<keyword evidence="4" id="KW-0175">Coiled coil</keyword>
<organism evidence="9 10">
    <name type="scientific">Pseudomonas maumuensis</name>
    <dbReference type="NCBI Taxonomy" id="2842354"/>
    <lineage>
        <taxon>Bacteria</taxon>
        <taxon>Pseudomonadati</taxon>
        <taxon>Pseudomonadota</taxon>
        <taxon>Gammaproteobacteria</taxon>
        <taxon>Pseudomonadales</taxon>
        <taxon>Pseudomonadaceae</taxon>
        <taxon>Pseudomonas</taxon>
    </lineage>
</organism>
<evidence type="ECO:0000259" key="5">
    <source>
        <dbReference type="Pfam" id="PF00675"/>
    </source>
</evidence>
<dbReference type="InterPro" id="IPR007863">
    <property type="entry name" value="Peptidase_M16_C"/>
</dbReference>
<sequence length="771" mass="85427">MSDAIRHLTLANGLHLTLRHAPRLKRAAAALRVHAGSHDAPARWPGLAHFLEHLFFLGTARFPLDDGLMRYVQGLGGQVNASTRERTTDFFFEVPPPALAGGLERLCQMLVEPDFSLERQRREREVIHAEFIAWSRNPEAQRQFTLLQSVSARHPLSAFHAGNRYSLPLESPAFQQGLRQFHQCHYQGGQLTLSLVGPQSLDELAQLGRRYGELFAQGTGTVRDRPPALLEAPLRQPTAWGARHDWLFAHDSVPQGAEQALELLLVQLNDSRPGGWLDALRKRGWLQDCKAQQLHAHAGQLLWHVQLQLSDEACLTETRELLHGWLGFLRRQDSKRLNERFARLQQRRAQAASALELAQRDSADRPFTGLTAQGLAAFEALLDDLPTTPIGDWQLPPEEALLATAPTTNGASLPDGLVIDGCLPPSRQFAALDLRWHVRSPVRQRLRTVLEHSLRPLRERAGPAALQLDFEARGEYWQLHLAGHPLAVVTASQEALTLLRAPAEAHWHAPTAAEAPLIPIRALLKALPDAVLMGETQPLPACIADQAQLDRLWQQARWQGLAQGFDSSQQWALGGALQGLMGQPVEPSPARPIQGRHWRQITTSGSEPALLLFCPLPADLQAAGRLLAHLLQGPVYQRLRVELQLGYAVFSAFRQIEGYGGLLFGVQSPHASHPQILGHLLDLLRQGVALAPASRTQLADQFEETAMSNADVAQWAWQAHTAAHNADLSFMRRSILNVGQVQLDELLQQLIDASHGWLCLANAAAPNSEWR</sequence>
<keyword evidence="10" id="KW-1185">Reference proteome</keyword>
<gene>
    <name evidence="9" type="primary">pqqF</name>
    <name evidence="9" type="ORF">KSS90_02055</name>
</gene>
<dbReference type="PROSITE" id="PS00143">
    <property type="entry name" value="INSULINASE"/>
    <property type="match status" value="1"/>
</dbReference>
<proteinExistence type="inferred from homology"/>
<evidence type="ECO:0000256" key="3">
    <source>
        <dbReference type="RuleBase" id="RU004447"/>
    </source>
</evidence>
<evidence type="ECO:0000256" key="1">
    <source>
        <dbReference type="ARBA" id="ARBA00007261"/>
    </source>
</evidence>
<dbReference type="Pfam" id="PF00675">
    <property type="entry name" value="Peptidase_M16"/>
    <property type="match status" value="1"/>
</dbReference>
<protein>
    <submittedName>
        <fullName evidence="9">Pyrroloquinoline quinone biosynthesis protein PqqF</fullName>
        <ecNumber evidence="9">3.4.24.-</ecNumber>
    </submittedName>
</protein>
<dbReference type="NCBIfam" id="TIGR02110">
    <property type="entry name" value="PQQ_syn_pqqF"/>
    <property type="match status" value="1"/>
</dbReference>
<dbReference type="Proteomes" id="UP000824010">
    <property type="component" value="Chromosome"/>
</dbReference>
<dbReference type="InterPro" id="IPR001431">
    <property type="entry name" value="Pept_M16_Zn_BS"/>
</dbReference>
<dbReference type="InterPro" id="IPR054734">
    <property type="entry name" value="PqqF-like_C_4"/>
</dbReference>
<feature type="coiled-coil region" evidence="4">
    <location>
        <begin position="334"/>
        <end position="361"/>
    </location>
</feature>
<evidence type="ECO:0000259" key="7">
    <source>
        <dbReference type="Pfam" id="PF22455"/>
    </source>
</evidence>
<keyword evidence="9" id="KW-0378">Hydrolase</keyword>
<feature type="domain" description="Peptidase M16 C-terminal" evidence="6">
    <location>
        <begin position="178"/>
        <end position="326"/>
    </location>
</feature>
<dbReference type="Pfam" id="PF22456">
    <property type="entry name" value="PqqF-like_C_4"/>
    <property type="match status" value="1"/>
</dbReference>
<evidence type="ECO:0000259" key="6">
    <source>
        <dbReference type="Pfam" id="PF05193"/>
    </source>
</evidence>
<accession>A0ABX8NLY9</accession>
<dbReference type="Pfam" id="PF05193">
    <property type="entry name" value="Peptidase_M16_C"/>
    <property type="match status" value="1"/>
</dbReference>
<keyword evidence="2" id="KW-0479">Metal-binding</keyword>
<dbReference type="InterPro" id="IPR011765">
    <property type="entry name" value="Pept_M16_N"/>
</dbReference>
<dbReference type="InterPro" id="IPR050626">
    <property type="entry name" value="Peptidase_M16"/>
</dbReference>
<dbReference type="RefSeq" id="WP_217868048.1">
    <property type="nucleotide sequence ID" value="NZ_CP077077.1"/>
</dbReference>
<dbReference type="EC" id="3.4.24.-" evidence="9"/>
<feature type="domain" description="Peptidase M16 N-terminal" evidence="5">
    <location>
        <begin position="19"/>
        <end position="147"/>
    </location>
</feature>
<dbReference type="GO" id="GO:0016787">
    <property type="term" value="F:hydrolase activity"/>
    <property type="evidence" value="ECO:0007669"/>
    <property type="project" value="UniProtKB-KW"/>
</dbReference>
<dbReference type="Pfam" id="PF22455">
    <property type="entry name" value="PqqF_C_3"/>
    <property type="match status" value="1"/>
</dbReference>
<dbReference type="InterPro" id="IPR054733">
    <property type="entry name" value="PqqF_C_3"/>
</dbReference>
<evidence type="ECO:0000313" key="10">
    <source>
        <dbReference type="Proteomes" id="UP000824010"/>
    </source>
</evidence>
<dbReference type="PANTHER" id="PTHR43690">
    <property type="entry name" value="NARDILYSIN"/>
    <property type="match status" value="1"/>
</dbReference>
<evidence type="ECO:0000259" key="8">
    <source>
        <dbReference type="Pfam" id="PF22456"/>
    </source>
</evidence>
<reference evidence="9 10" key="1">
    <citation type="journal article" date="2021" name="Microorganisms">
        <title>The Ever-Expanding Pseudomonas Genus: Description of 43 New Species and Partition of the Pseudomonas putida Group.</title>
        <authorList>
            <person name="Girard L."/>
            <person name="Lood C."/>
            <person name="Hofte M."/>
            <person name="Vandamme P."/>
            <person name="Rokni-Zadeh H."/>
            <person name="van Noort V."/>
            <person name="Lavigne R."/>
            <person name="De Mot R."/>
        </authorList>
    </citation>
    <scope>NUCLEOTIDE SEQUENCE [LARGE SCALE GENOMIC DNA]</scope>
    <source>
        <strain evidence="9 10">COW77</strain>
    </source>
</reference>
<evidence type="ECO:0000256" key="2">
    <source>
        <dbReference type="ARBA" id="ARBA00022723"/>
    </source>
</evidence>
<dbReference type="InterPro" id="IPR011844">
    <property type="entry name" value="PQQ_synth_PqqF"/>
</dbReference>
<feature type="domain" description="Coenzyme PQQ synthesis protein F C-terminal lobe" evidence="7">
    <location>
        <begin position="430"/>
        <end position="562"/>
    </location>
</feature>
<comment type="similarity">
    <text evidence="1 3">Belongs to the peptidase M16 family.</text>
</comment>
<dbReference type="PANTHER" id="PTHR43690:SF18">
    <property type="entry name" value="INSULIN-DEGRADING ENZYME-RELATED"/>
    <property type="match status" value="1"/>
</dbReference>
<feature type="domain" description="Coenzyme PQQ synthesis protein F-like C-terminal lobe" evidence="8">
    <location>
        <begin position="626"/>
        <end position="708"/>
    </location>
</feature>
<evidence type="ECO:0000313" key="9">
    <source>
        <dbReference type="EMBL" id="QXH57021.1"/>
    </source>
</evidence>
<evidence type="ECO:0000256" key="4">
    <source>
        <dbReference type="SAM" id="Coils"/>
    </source>
</evidence>
<name>A0ABX8NLY9_9PSED</name>
<dbReference type="EMBL" id="CP077077">
    <property type="protein sequence ID" value="QXH57021.1"/>
    <property type="molecule type" value="Genomic_DNA"/>
</dbReference>